<proteinExistence type="predicted"/>
<dbReference type="InterPro" id="IPR002528">
    <property type="entry name" value="MATE_fam"/>
</dbReference>
<dbReference type="RefSeq" id="WP_217332056.1">
    <property type="nucleotide sequence ID" value="NZ_CP019645.1"/>
</dbReference>
<feature type="transmembrane region" description="Helical" evidence="7">
    <location>
        <begin position="139"/>
        <end position="158"/>
    </location>
</feature>
<feature type="transmembrane region" description="Helical" evidence="7">
    <location>
        <begin position="387"/>
        <end position="409"/>
    </location>
</feature>
<keyword evidence="5 7" id="KW-1133">Transmembrane helix</keyword>
<evidence type="ECO:0000256" key="1">
    <source>
        <dbReference type="ARBA" id="ARBA00004651"/>
    </source>
</evidence>
<evidence type="ECO:0000256" key="7">
    <source>
        <dbReference type="SAM" id="Phobius"/>
    </source>
</evidence>
<dbReference type="KEGG" id="hbl:XJ32_03505"/>
<feature type="transmembrane region" description="Helical" evidence="7">
    <location>
        <begin position="170"/>
        <end position="193"/>
    </location>
</feature>
<comment type="subcellular location">
    <subcellularLocation>
        <location evidence="1">Cell membrane</location>
        <topology evidence="1">Multi-pass membrane protein</topology>
    </subcellularLocation>
</comment>
<accession>A0A1Q2LH62</accession>
<name>A0A1Q2LH62_9HELI</name>
<dbReference type="EMBL" id="CP019645">
    <property type="protein sequence ID" value="AQQ59312.1"/>
    <property type="molecule type" value="Genomic_DNA"/>
</dbReference>
<keyword evidence="4 7" id="KW-0812">Transmembrane</keyword>
<evidence type="ECO:0000256" key="6">
    <source>
        <dbReference type="ARBA" id="ARBA00023136"/>
    </source>
</evidence>
<feature type="transmembrane region" description="Helical" evidence="7">
    <location>
        <begin position="96"/>
        <end position="119"/>
    </location>
</feature>
<evidence type="ECO:0000256" key="3">
    <source>
        <dbReference type="ARBA" id="ARBA00022475"/>
    </source>
</evidence>
<reference evidence="8 9" key="1">
    <citation type="submission" date="2017-02" db="EMBL/GenBank/DDBJ databases">
        <title>Whole genome sequencing of Helicobacter bilis strain AAQJH.</title>
        <authorList>
            <person name="Conlan S."/>
            <person name="Thomas P.J."/>
            <person name="Mullikin J."/>
            <person name="Palmore T.N."/>
            <person name="Frank K.M."/>
            <person name="Segre J.A."/>
        </authorList>
    </citation>
    <scope>NUCLEOTIDE SEQUENCE [LARGE SCALE GENOMIC DNA]</scope>
    <source>
        <strain evidence="8 9">AAQJH</strain>
    </source>
</reference>
<dbReference type="InterPro" id="IPR051327">
    <property type="entry name" value="MATE_MepA_subfamily"/>
</dbReference>
<dbReference type="GO" id="GO:0005886">
    <property type="term" value="C:plasma membrane"/>
    <property type="evidence" value="ECO:0007669"/>
    <property type="project" value="UniProtKB-SubCell"/>
</dbReference>
<feature type="transmembrane region" description="Helical" evidence="7">
    <location>
        <begin position="20"/>
        <end position="39"/>
    </location>
</feature>
<evidence type="ECO:0000313" key="9">
    <source>
        <dbReference type="Proteomes" id="UP000188298"/>
    </source>
</evidence>
<dbReference type="AlphaFoldDB" id="A0A1Q2LH62"/>
<dbReference type="GO" id="GO:0042910">
    <property type="term" value="F:xenobiotic transmembrane transporter activity"/>
    <property type="evidence" value="ECO:0007669"/>
    <property type="project" value="InterPro"/>
</dbReference>
<evidence type="ECO:0000256" key="5">
    <source>
        <dbReference type="ARBA" id="ARBA00022989"/>
    </source>
</evidence>
<feature type="transmembrane region" description="Helical" evidence="7">
    <location>
        <begin position="302"/>
        <end position="324"/>
    </location>
</feature>
<feature type="transmembrane region" description="Helical" evidence="7">
    <location>
        <begin position="447"/>
        <end position="468"/>
    </location>
</feature>
<dbReference type="PANTHER" id="PTHR43823:SF3">
    <property type="entry name" value="MULTIDRUG EXPORT PROTEIN MEPA"/>
    <property type="match status" value="1"/>
</dbReference>
<protein>
    <recommendedName>
        <fullName evidence="10">MATE family efflux transporter</fullName>
    </recommendedName>
</protein>
<feature type="transmembrane region" description="Helical" evidence="7">
    <location>
        <begin position="272"/>
        <end position="290"/>
    </location>
</feature>
<evidence type="ECO:0000256" key="2">
    <source>
        <dbReference type="ARBA" id="ARBA00022448"/>
    </source>
</evidence>
<sequence>MAHAKSNLNLASDSIPKLFFNYFIPMLLAMLAMASYSTIDGIFVNKKLGDDAMKAIVVVWPLFPSMMACSLMFSLGGATLISYYLAKGRANIARAIFSSIVYLLFPLSLLVGVLCYAYASSVIDFFARGLTQNVHDMAVDYLRGTCVGLFGIILHPVLDICVVNDKRPRLAMFAMFLGAICNVIFNYLFLFVWEFGIIGSAYATTLGHIIGSLVLLWHYIESRHRALLLGFFNKNLANKIRTALPFICEKSGELYFVKVLNWNLLGRAIKYGSPYAASEASVGIVMWLYNQILKDIGGESALAIYSAILYAGFNFFTIMIALAESIQPIASFNYGMRLFNRLREILRFYIYVALGLSCVLYTLFFVFSDFVVSLYLKDLELKAQSGVALNIYFIGYVFLSVNLIIAFYLQALQQALASFVVTIAYTLAFIVVLLPLMTHYYGIMGAWIAYPISQCCALCVSVMVLYYTTKRSGQ</sequence>
<dbReference type="GO" id="GO:0015297">
    <property type="term" value="F:antiporter activity"/>
    <property type="evidence" value="ECO:0007669"/>
    <property type="project" value="InterPro"/>
</dbReference>
<keyword evidence="6 7" id="KW-0472">Membrane</keyword>
<dbReference type="PANTHER" id="PTHR43823">
    <property type="entry name" value="SPORULATION PROTEIN YKVU"/>
    <property type="match status" value="1"/>
</dbReference>
<evidence type="ECO:0000256" key="4">
    <source>
        <dbReference type="ARBA" id="ARBA00022692"/>
    </source>
</evidence>
<feature type="transmembrane region" description="Helical" evidence="7">
    <location>
        <begin position="345"/>
        <end position="367"/>
    </location>
</feature>
<feature type="transmembrane region" description="Helical" evidence="7">
    <location>
        <begin position="59"/>
        <end position="84"/>
    </location>
</feature>
<gene>
    <name evidence="8" type="ORF">XJ32_03505</name>
</gene>
<keyword evidence="3" id="KW-1003">Cell membrane</keyword>
<evidence type="ECO:0008006" key="10">
    <source>
        <dbReference type="Google" id="ProtNLM"/>
    </source>
</evidence>
<dbReference type="InterPro" id="IPR048279">
    <property type="entry name" value="MdtK-like"/>
</dbReference>
<feature type="transmembrane region" description="Helical" evidence="7">
    <location>
        <begin position="199"/>
        <end position="220"/>
    </location>
</feature>
<keyword evidence="2" id="KW-0813">Transport</keyword>
<dbReference type="PIRSF" id="PIRSF006603">
    <property type="entry name" value="DinF"/>
    <property type="match status" value="1"/>
</dbReference>
<feature type="transmembrane region" description="Helical" evidence="7">
    <location>
        <begin position="416"/>
        <end position="441"/>
    </location>
</feature>
<dbReference type="Proteomes" id="UP000188298">
    <property type="component" value="Chromosome"/>
</dbReference>
<dbReference type="Pfam" id="PF01554">
    <property type="entry name" value="MatE"/>
    <property type="match status" value="2"/>
</dbReference>
<evidence type="ECO:0000313" key="8">
    <source>
        <dbReference type="EMBL" id="AQQ59312.1"/>
    </source>
</evidence>
<organism evidence="8 9">
    <name type="scientific">Helicobacter bilis</name>
    <dbReference type="NCBI Taxonomy" id="37372"/>
    <lineage>
        <taxon>Bacteria</taxon>
        <taxon>Pseudomonadati</taxon>
        <taxon>Campylobacterota</taxon>
        <taxon>Epsilonproteobacteria</taxon>
        <taxon>Campylobacterales</taxon>
        <taxon>Helicobacteraceae</taxon>
        <taxon>Helicobacter</taxon>
    </lineage>
</organism>